<reference evidence="1" key="1">
    <citation type="submission" date="2021-01" db="EMBL/GenBank/DDBJ databases">
        <title>Complete genome sequence of Clostridiales bacterium R-7.</title>
        <authorList>
            <person name="Mahoney-Kurpe S.C."/>
            <person name="Palevich N."/>
            <person name="Koike S."/>
            <person name="Moon C.D."/>
            <person name="Attwood G.T."/>
        </authorList>
    </citation>
    <scope>NUCLEOTIDE SEQUENCE</scope>
    <source>
        <strain evidence="1">R-7</strain>
    </source>
</reference>
<organism evidence="1 2">
    <name type="scientific">Aristaeella hokkaidonensis</name>
    <dbReference type="NCBI Taxonomy" id="3046382"/>
    <lineage>
        <taxon>Bacteria</taxon>
        <taxon>Bacillati</taxon>
        <taxon>Bacillota</taxon>
        <taxon>Clostridia</taxon>
        <taxon>Eubacteriales</taxon>
        <taxon>Aristaeellaceae</taxon>
        <taxon>Aristaeella</taxon>
    </lineage>
</organism>
<dbReference type="Proteomes" id="UP000682782">
    <property type="component" value="Chromosome"/>
</dbReference>
<proteinExistence type="predicted"/>
<name>A0AC61MZD1_9FIRM</name>
<protein>
    <submittedName>
        <fullName evidence="1">Cna B-type domain-containing protein</fullName>
    </submittedName>
</protein>
<sequence length="4840" mass="510781">MTFENGVATFELASGEIKSATGLEKGLEYTVTETDNDLFTTSWNAKTGTIGDVTSIAAFTNTRKTGDLELSKELISDRAADADQVFTFTVTLGDNSINGKFGNMTFKDGVATVELKGGETATATGLPTAISYTITEASATGFQQTGVTGDAGSIKTGKTTAKFTNTRDTGDLDLSKVLISDRAADADQVFTFTVTLSDKTISGTYGDMTFAKGVATVDLKGGKTATAKGLPTEITYTITEADAEGFELTGKTGDTGTISTKKSTATFTNTRDTGDLELSKELISERTADADQVFTFTVTLSDKTISGTYGDMTFAEGVATVELKGGEKATAKGLPTEITYEITEADAEGFKLTGKTGDTGSISTTKSEATFTNTRDTGDLELSKKLVSKRTADKNQVFTFTVKLGDTGINGKYGDMTFENGVATVELKGGAKATATGLPTEITYEITEADAEGFKLTGKTGDTGSISTTKSEATFTNTRDTGDLELSKELVSKRTADKDQVFTFTVTLGDTGINGKYGDMTFENGVATVELKGGAKATAKGLPTEITYEITEADAEGFKLTGKTGEEGTISKTTSEATFTNTRDTGDLELSKELISKRTADKDQVFTFTVTLGDTGINGKYGDMTFENGVATVELKGGAKATAKGLPTEITYEITEADAEGFKLTGKTGEEGTISKTTSEAVFTNTRDTGDLELSKKLVSDAAADKNQVFTFTVTLGDTGISGTFGDMTFADGVATVTLKGGAKATATGLPTEISYTITEADAEGFKLTGKTGDTGSISTTKSEATFTNTRETGKLELIKKLISDAAADKDQVFTFTIQLDDTSITKTYSGVQFIGGKATVELKGGESKLIEGLPTGVGYTVTEASADGFQVTGKTGDKGTISTTKSKAEFTNTRDTGDLDVTKSVTSSTPNDKNKDFSFTVTLSDTTINGTYGDMTFENGVATFTLKHNETKKAKGLPTGISYTVEEERDGKFITTKTGETGTIATGTITASFSNAKDEGGLQVSKTVQSIIEADKSIKFTFTVTLKDTTINGTYGDMTFENGVATFELASGEIKSATGLEKGLEYTVTETDNDLFTTSWNAKTGTIGDVTSIAAFTNTRKTGDLELSKELISDRAADADQVFTFTVTLGDNSINGKFGNMTFKDGVATVELKGGETATATGLPTAISYTITEASATGFQQTGVTGDAGSIKTGKTTAKFTNTRDTGDLDLSKVLISDRAADADQVFTFTVTLSDKTISGTYGDMTFAKGVATVDLKGGKTATAKGLPTEITYTITEADAEGFELTGKTGDTGTISTKKSTATFTNSRDTGDLELSKELISERTADADQVFTFTVTLSDKTISGTYGDMTFAEGVATVELKGGEKATAKGLPTEITYEITEADAEGFKLTGKTGDTGSISTTKSEATFTNTRDTGDLELSKKLVSKRTADKNQVFTFTVKLGDTGINGKYGDMTFENGVATVELKGGAKATATGLPTEITYEITEADAEGFKLTGKTGDTGSISTTKSEATFTNTRDTGDLELSKELVSKRTADKDQVFTFTVTLGDTGINGKYGDMTFENGVATVELKGGAKATAKGLPTEITYEITEADAEGFKLTGKTGEEGTISKTTSEAVFTNTRDTGDLELSKKLVSDAAADKNQVFTFTVTLGDTGISGTFGDMTFADGVATVTLKGGAKATATGLPTEISYTITEADAEGFKLTGKTGEEGTISKTTTEAVFTNTRDTGDLELSKKLVSDRAADADQVFTFTVTLGDTGISGTFGDMTFADGVATVTLKGGAKATATGLPTEISYTITEADAEGFKLTGKTGDTGSISTTKSEATFTNTRDTGDLELSKKLISDAAADKDVKFTFTVTLGDESINATYGDMTFVGGVATVELKGGAKATATGLPTEITYEITEASADGFQVTGKTGDKGTISTTKSEAVFTNTRDTGDLEVKKTVTSTTSTDLSRDYKFTVTLSDNTITGTYGGMIFTNGVANFTLKHNETKKAEGLPTGITYKVVEEKPDGFIVTESDAEGTIKTTMSTASFNNAKEEGDLQVTKTVRSDIAADKDRLFHFTVTLDDTTINGDYGEMTFENGVATFDLKDNQVKKASGLPKGIKYTVTEADDELFTTTWTGETGTISGTTCVAAFTNTRKTGDLELSKKLISDRAADKNQVFTFTVKLGESTISGTYGNMTFVNGVATVELKGGETATATGLPTAISYTITEASATGFQQTGVTGDAGSIKTGKTTAKFTNTRDTGDLDLSKVLISDRAADADQVFTFTVTLSDKTISGTYGDMTFAKGVATVDLKGGKTATAKGLPTEITYTITEADAEGFELTGKTGDTGTISTKKSTATFTNTRDTGDLELSKELISERTADADQVFTFTVTLSDKTISGTYGDMTFAEGVATVELKGGEKATAKGLPTEITYEITEADAEGFKLTGKTGDTGSISTTKSEATFTNTRDTGDLELSKKLVSKRTADKNQVFTFTVKLGDTGINGKYGDMTFENGVATVELKGGAKATATGLPTEITYEITEADAEGFKLTGKTGDTGSISTTKSEATFTNTRDTGDLELSKELVSKRTADKDQVFTFTVTLGDTGINGKYGDMTFENGVATVELKGGAKATAKGLPTEITYEITEADAEGFKLTGKTGEEGTISKTTSEATFTNTRDTGDLELSKELISKRTADKDQVFTFTVTLGDTGINGKYGDMTFENGVATVELKGGAKATAKGLPTEITYEITEADAEGFKLTGKTGEEGTISKTTSEAVFTNTRDTGDLELSKKLVSDAAADKNQVFTFTVTLGDTGISGTFGDMTFADGVATVTLKGGAKATATGLPTEISYTITEADAEGFKLTGKTGDTGSISTTKSEATFTNTRDTGDLELSKKLISDAAADKDVKFTFTVTLGDESINATYGDMTFVGGVATVELKGGAKATATGLPTEITYEITEASADGFQVTGKTGDKGTISTTKSEAVFTNTRDTGDLEVKKTVTSTTSTDLSRDYKFTVTLSDNTITGTYGGMIFTNGVANFTLKHNETKKAEGLPTGITYKVVEEKPDGFIVTESDAEGTIKTTMSTASFNNAKEEGDLQVTKTVRSDIAADKDRLFHFTVTLDDTTINGDYGEMTFENGVATFDLKDNQVKKASGLPKGIKYTVTEADDELFTTTWTGETGTISGTTCVAAFTNTRKTGDLELSKKLISDRAADKNQVFTFTVKLGESTISGTYGNMTFVNGVATVELKGGETATATGLPTAISYTITEASATGFQQTGVTGDAGSIKTGKTTAKFTNTRDTGDLDLSKVLISDRAADADQVFTFTVTLSDKTISGTYGDMTFAKGVATVDLKGGKTATAKGLPTEITYTITEADAEGFELTGKTGDTGTISTKKSTATFTNTRDTGDLELSKELISERTADADQVFTFTVTLSDKTISGTYGDMTFAEGVATVELKGGEKATAKGLPTEITYEITEADAEGFKLTGKTGDTGSISTTKSEATFTNTRDTGDLELSKKLVSKRTADKNQVFTFTVKLGDTGINGKYGDMTFENGVATVELKGGAKATATGLPTEITYEITEADAEGFKLTGKTGDTGSISTTKSEATFTNTRDTGDLELSKELVSKRTADKDQVFTFTVTLGDTGINGKYGDMTFENGVATVELKGGAKATAKGLPTEITYEITEADAEGFKLTGKTGEEGTISKTTSEATFTNTRDTGDLELSKELISKRTADKDQVFTFTVTLGDTGISGTFGDMTFADGVATVTLKGGAKATATGLPTEISYTITEADAEGFKLTGKTGEEGTISKTTTEAVFTNTRDTGDLELSKKLVSDRAADADQVFTFTVTLGDTGINGKYGDMTFTNGVATVELKGGAKATATGLPTEISYEITEADAEGFKLTGKTGDTGSISTTKSEATFTNTRDTGDLELSKKLISDRTADKNQVFTFTVTLGDDSINGSYGDMTFESGVATVELKGGEKSTATGLPTDINYSITEANAEGFQQTGVTGNTGFITTTKSEATFTNTRDTGDLELSKVLVSDRAADKNQIFTFTVTLGDTGISGTYGDIAFTDGVATVELKGGEKAEATGLPTDITYTITEATAEGFQLIGKTGDTGSISTTKSTAAFTNTRDTGDLELSKVLVSDAAADKDVQFTFTVKLGDDSINGTYGDMKFEKGVATVELKGGEKATATGLPTDITYSITEADAEGFQLTGKTGDTGTISTTKSAATFTNTRETGDLEVKKTVTSSTAADLSKDYSFTVTLSDNTINGTYGWMTFTNGVAAFTLKHGESRKAEGLPTGIAYEVVEDKPDGFIVISSDENGTIKTTLSTASFNNTKEEGDLQVAKTVSSEIATDKERLFHFTVTLDDTTINGTYGEMTFENGVAEFDLKDNQVKKATGLPKGVRYTVTEENYNEFTTTYEGTTGTISEKIGVAAFTNTRKMTEVTVEKIWDDKDNQSDKRPDNVMVQLQANGADFGEAVELNAGNKWKHTWPDLVEVDENGEIQYTVTEAQVSGYKTPVITKISDNGWAYTITNSITHVEVKKTDIANGEEVAGAKLIVTDKDDEEVDSWTTEADGNNHIIEGLKTGEENVYTLIETVAPEGYEITTNITFWIDETGDVHVTGARTETKDGETVILVEDKKTHVEISKVDVVGGEELEGATIQIRRELAAGEEKAADKNYVEEDGKVYEVVEEWVSEKDKTHVVKGLLTETEYILREEVAPEGYTITSDTTFTIDVNGDVTSSGTTTTDEYGHTILLVEDTKTHVEISKVDVVGGEELEGATIQIRRELAAGEEKAADKNYVEEDGKVYEVVEEWVSEKDKTHVVKGLLTETEYILREEVAPEGIPLRLTPHSRST</sequence>
<evidence type="ECO:0000313" key="2">
    <source>
        <dbReference type="Proteomes" id="UP000682782"/>
    </source>
</evidence>
<accession>A0AC61MZD1</accession>
<keyword evidence="2" id="KW-1185">Reference proteome</keyword>
<dbReference type="EMBL" id="CP068393">
    <property type="protein sequence ID" value="QUC68541.1"/>
    <property type="molecule type" value="Genomic_DNA"/>
</dbReference>
<gene>
    <name evidence="1" type="ORF">JYE49_07625</name>
</gene>
<evidence type="ECO:0000313" key="1">
    <source>
        <dbReference type="EMBL" id="QUC68541.1"/>
    </source>
</evidence>